<protein>
    <submittedName>
        <fullName evidence="3">Helix-turn-helix transcriptional regulator</fullName>
    </submittedName>
</protein>
<keyword evidence="4" id="KW-1185">Reference proteome</keyword>
<feature type="domain" description="HTH cro/C1-type" evidence="2">
    <location>
        <begin position="10"/>
        <end position="64"/>
    </location>
</feature>
<dbReference type="SUPFAM" id="SSF47413">
    <property type="entry name" value="lambda repressor-like DNA-binding domains"/>
    <property type="match status" value="1"/>
</dbReference>
<name>A0ABY4CP32_9BACL</name>
<dbReference type="SMART" id="SM00530">
    <property type="entry name" value="HTH_XRE"/>
    <property type="match status" value="1"/>
</dbReference>
<reference evidence="3" key="1">
    <citation type="submission" date="2021-12" db="EMBL/GenBank/DDBJ databases">
        <title>Alicyclobacillaceae gen. nov., sp. nov., isolated from chalcocite enrichment system.</title>
        <authorList>
            <person name="Jiang Z."/>
        </authorList>
    </citation>
    <scope>NUCLEOTIDE SEQUENCE</scope>
    <source>
        <strain evidence="3">MYW30-H2</strain>
    </source>
</reference>
<dbReference type="Proteomes" id="UP000830167">
    <property type="component" value="Chromosome"/>
</dbReference>
<gene>
    <name evidence="3" type="ORF">LSG31_08770</name>
</gene>
<dbReference type="PANTHER" id="PTHR46797">
    <property type="entry name" value="HTH-TYPE TRANSCRIPTIONAL REGULATOR"/>
    <property type="match status" value="1"/>
</dbReference>
<dbReference type="CDD" id="cd00093">
    <property type="entry name" value="HTH_XRE"/>
    <property type="match status" value="1"/>
</dbReference>
<dbReference type="PANTHER" id="PTHR46797:SF1">
    <property type="entry name" value="METHYLPHOSPHONATE SYNTHASE"/>
    <property type="match status" value="1"/>
</dbReference>
<evidence type="ECO:0000259" key="2">
    <source>
        <dbReference type="PROSITE" id="PS50943"/>
    </source>
</evidence>
<evidence type="ECO:0000313" key="4">
    <source>
        <dbReference type="Proteomes" id="UP000830167"/>
    </source>
</evidence>
<dbReference type="EMBL" id="CP089291">
    <property type="protein sequence ID" value="UOF92237.1"/>
    <property type="molecule type" value="Genomic_DNA"/>
</dbReference>
<dbReference type="Pfam" id="PF01381">
    <property type="entry name" value="HTH_3"/>
    <property type="match status" value="1"/>
</dbReference>
<dbReference type="InterPro" id="IPR050807">
    <property type="entry name" value="TransReg_Diox_bact_type"/>
</dbReference>
<dbReference type="InterPro" id="IPR001387">
    <property type="entry name" value="Cro/C1-type_HTH"/>
</dbReference>
<organism evidence="3 4">
    <name type="scientific">Fodinisporobacter ferrooxydans</name>
    <dbReference type="NCBI Taxonomy" id="2901836"/>
    <lineage>
        <taxon>Bacteria</taxon>
        <taxon>Bacillati</taxon>
        <taxon>Bacillota</taxon>
        <taxon>Bacilli</taxon>
        <taxon>Bacillales</taxon>
        <taxon>Alicyclobacillaceae</taxon>
        <taxon>Fodinisporobacter</taxon>
    </lineage>
</organism>
<sequence>MNRERLAGRIRQRRQQLGLSVKELAKRAGVSASYIYAIEAGMRGSSIEKLSAIAKELNIPIQTLLE</sequence>
<keyword evidence="1" id="KW-0238">DNA-binding</keyword>
<evidence type="ECO:0000313" key="3">
    <source>
        <dbReference type="EMBL" id="UOF92237.1"/>
    </source>
</evidence>
<dbReference type="Gene3D" id="1.10.260.40">
    <property type="entry name" value="lambda repressor-like DNA-binding domains"/>
    <property type="match status" value="1"/>
</dbReference>
<dbReference type="InterPro" id="IPR010982">
    <property type="entry name" value="Lambda_DNA-bd_dom_sf"/>
</dbReference>
<evidence type="ECO:0000256" key="1">
    <source>
        <dbReference type="ARBA" id="ARBA00023125"/>
    </source>
</evidence>
<dbReference type="PROSITE" id="PS50943">
    <property type="entry name" value="HTH_CROC1"/>
    <property type="match status" value="1"/>
</dbReference>
<dbReference type="RefSeq" id="WP_347438923.1">
    <property type="nucleotide sequence ID" value="NZ_CP089291.1"/>
</dbReference>
<accession>A0ABY4CP32</accession>
<proteinExistence type="predicted"/>